<dbReference type="SMART" id="SM00988">
    <property type="entry name" value="UreE_N"/>
    <property type="match status" value="1"/>
</dbReference>
<dbReference type="EMBL" id="CP010951">
    <property type="protein sequence ID" value="AMO25490.1"/>
    <property type="molecule type" value="Genomic_DNA"/>
</dbReference>
<evidence type="ECO:0000256" key="3">
    <source>
        <dbReference type="ARBA" id="ARBA00022596"/>
    </source>
</evidence>
<dbReference type="AlphaFoldDB" id="A0A127JZV7"/>
<evidence type="ECO:0000256" key="2">
    <source>
        <dbReference type="ARBA" id="ARBA00022490"/>
    </source>
</evidence>
<accession>A0A127JZV7</accession>
<dbReference type="OrthoDB" id="7376380at2"/>
<dbReference type="PATRIC" id="fig|94132.3.peg.3222"/>
<evidence type="ECO:0000256" key="4">
    <source>
        <dbReference type="ARBA" id="ARBA00023186"/>
    </source>
</evidence>
<evidence type="ECO:0000313" key="6">
    <source>
        <dbReference type="EMBL" id="AMO25490.1"/>
    </source>
</evidence>
<dbReference type="PIRSF" id="PIRSF036402">
    <property type="entry name" value="Ureas_acces_UreE"/>
    <property type="match status" value="1"/>
</dbReference>
<name>A0A127JZV7_9BURK</name>
<comment type="subcellular location">
    <subcellularLocation>
        <location evidence="1">Cytoplasm</location>
    </subcellularLocation>
</comment>
<dbReference type="InterPro" id="IPR007864">
    <property type="entry name" value="UreE_C_dom"/>
</dbReference>
<feature type="domain" description="UreE urease accessory N-terminal" evidence="5">
    <location>
        <begin position="8"/>
        <end position="73"/>
    </location>
</feature>
<evidence type="ECO:0000256" key="1">
    <source>
        <dbReference type="ARBA" id="ARBA00004496"/>
    </source>
</evidence>
<dbReference type="GO" id="GO:0006457">
    <property type="term" value="P:protein folding"/>
    <property type="evidence" value="ECO:0007669"/>
    <property type="project" value="InterPro"/>
</dbReference>
<dbReference type="Gene3D" id="2.60.260.20">
    <property type="entry name" value="Urease metallochaperone UreE, N-terminal domain"/>
    <property type="match status" value="1"/>
</dbReference>
<dbReference type="Pfam" id="PF02814">
    <property type="entry name" value="UreE_N"/>
    <property type="match status" value="1"/>
</dbReference>
<keyword evidence="7" id="KW-1185">Reference proteome</keyword>
<keyword evidence="3" id="KW-0533">Nickel</keyword>
<dbReference type="Pfam" id="PF05194">
    <property type="entry name" value="UreE_C"/>
    <property type="match status" value="1"/>
</dbReference>
<dbReference type="GO" id="GO:0016151">
    <property type="term" value="F:nickel cation binding"/>
    <property type="evidence" value="ECO:0007669"/>
    <property type="project" value="InterPro"/>
</dbReference>
<dbReference type="Proteomes" id="UP000070433">
    <property type="component" value="Chromosome"/>
</dbReference>
<protein>
    <submittedName>
        <fullName evidence="6">Urease accessory protein UreE</fullName>
    </submittedName>
</protein>
<dbReference type="InterPro" id="IPR004029">
    <property type="entry name" value="UreE_N"/>
</dbReference>
<keyword evidence="2" id="KW-0963">Cytoplasm</keyword>
<keyword evidence="4" id="KW-0143">Chaperone</keyword>
<reference evidence="6 7" key="1">
    <citation type="journal article" date="2014" name="Int. J. Syst. Evol. Microbiol.">
        <title>Ramlibacter solisilvae sp. nov., isolated from forest soil, and emended description of the genus Ramlibacter.</title>
        <authorList>
            <person name="Lee H.J."/>
            <person name="Lee S.H."/>
            <person name="Lee S.S."/>
            <person name="Lee J.S."/>
            <person name="Kim Y."/>
            <person name="Kim S.C."/>
            <person name="Jeon C.O."/>
        </authorList>
    </citation>
    <scope>NUCLEOTIDE SEQUENCE [LARGE SCALE GENOMIC DNA]</scope>
    <source>
        <strain evidence="6 7">5-10</strain>
    </source>
</reference>
<dbReference type="InterPro" id="IPR036118">
    <property type="entry name" value="UreE_N_sf"/>
</dbReference>
<proteinExistence type="predicted"/>
<dbReference type="SUPFAM" id="SSF69287">
    <property type="entry name" value="Urease metallochaperone UreE, N-terminal domain"/>
    <property type="match status" value="1"/>
</dbReference>
<gene>
    <name evidence="6" type="primary">ureE</name>
    <name evidence="6" type="ORF">UC35_15820</name>
</gene>
<dbReference type="GO" id="GO:0005737">
    <property type="term" value="C:cytoplasm"/>
    <property type="evidence" value="ECO:0007669"/>
    <property type="project" value="UniProtKB-SubCell"/>
</dbReference>
<organism evidence="6 7">
    <name type="scientific">Ramlibacter tataouinensis</name>
    <dbReference type="NCBI Taxonomy" id="94132"/>
    <lineage>
        <taxon>Bacteria</taxon>
        <taxon>Pseudomonadati</taxon>
        <taxon>Pseudomonadota</taxon>
        <taxon>Betaproteobacteria</taxon>
        <taxon>Burkholderiales</taxon>
        <taxon>Comamonadaceae</taxon>
        <taxon>Ramlibacter</taxon>
    </lineage>
</organism>
<evidence type="ECO:0000259" key="5">
    <source>
        <dbReference type="SMART" id="SM00988"/>
    </source>
</evidence>
<sequence>MIRKVLGNASQPTWKDRLDAAHVDVLHLDQWQAQKTRFRHTTEGGLDLAISLERNVHLRDGDVLTWDDAARRATVVRVDLQDVMVIRLDALFGRSPEDIARTCVELGHALGNQHWPAVVKGTAVYVPLTVNQAVMNSVMKTHAFHEITYEFAPGAAIIPYLSPRESRQVFGGADAVPHSHHHGLEHSHDHGEAIEHDHDHPHHDHPRH</sequence>
<evidence type="ECO:0000313" key="7">
    <source>
        <dbReference type="Proteomes" id="UP000070433"/>
    </source>
</evidence>
<dbReference type="InterPro" id="IPR012406">
    <property type="entry name" value="UreE"/>
</dbReference>
<dbReference type="GO" id="GO:0019627">
    <property type="term" value="P:urea metabolic process"/>
    <property type="evidence" value="ECO:0007669"/>
    <property type="project" value="InterPro"/>
</dbReference>
<dbReference type="GO" id="GO:0065003">
    <property type="term" value="P:protein-containing complex assembly"/>
    <property type="evidence" value="ECO:0007669"/>
    <property type="project" value="InterPro"/>
</dbReference>